<dbReference type="InterPro" id="IPR001494">
    <property type="entry name" value="Importin-beta_N"/>
</dbReference>
<dbReference type="Gene3D" id="1.25.10.10">
    <property type="entry name" value="Leucine-rich Repeat Variant"/>
    <property type="match status" value="1"/>
</dbReference>
<reference evidence="2 3" key="1">
    <citation type="journal article" date="2023" name="Insect Mol. Biol.">
        <title>Genome sequencing provides insights into the evolution of gene families encoding plant cell wall-degrading enzymes in longhorned beetles.</title>
        <authorList>
            <person name="Shin N.R."/>
            <person name="Okamura Y."/>
            <person name="Kirsch R."/>
            <person name="Pauchet Y."/>
        </authorList>
    </citation>
    <scope>NUCLEOTIDE SEQUENCE [LARGE SCALE GENOMIC DNA]</scope>
    <source>
        <strain evidence="2">EAD_L_NR</strain>
    </source>
</reference>
<dbReference type="GO" id="GO:0031267">
    <property type="term" value="F:small GTPase binding"/>
    <property type="evidence" value="ECO:0007669"/>
    <property type="project" value="InterPro"/>
</dbReference>
<dbReference type="SUPFAM" id="SSF48371">
    <property type="entry name" value="ARM repeat"/>
    <property type="match status" value="1"/>
</dbReference>
<name>A0AAV8V7S5_9CUCU</name>
<dbReference type="PROSITE" id="PS50166">
    <property type="entry name" value="IMPORTIN_B_NT"/>
    <property type="match status" value="1"/>
</dbReference>
<keyword evidence="3" id="KW-1185">Reference proteome</keyword>
<evidence type="ECO:0000313" key="2">
    <source>
        <dbReference type="EMBL" id="KAJ8910218.1"/>
    </source>
</evidence>
<dbReference type="EMBL" id="JANEYG010000333">
    <property type="protein sequence ID" value="KAJ8910218.1"/>
    <property type="molecule type" value="Genomic_DNA"/>
</dbReference>
<evidence type="ECO:0000259" key="1">
    <source>
        <dbReference type="PROSITE" id="PS50166"/>
    </source>
</evidence>
<feature type="domain" description="Importin N-terminal" evidence="1">
    <location>
        <begin position="26"/>
        <end position="100"/>
    </location>
</feature>
<dbReference type="GO" id="GO:0006886">
    <property type="term" value="P:intracellular protein transport"/>
    <property type="evidence" value="ECO:0007669"/>
    <property type="project" value="InterPro"/>
</dbReference>
<comment type="caution">
    <text evidence="2">The sequence shown here is derived from an EMBL/GenBank/DDBJ whole genome shotgun (WGS) entry which is preliminary data.</text>
</comment>
<dbReference type="InterPro" id="IPR016024">
    <property type="entry name" value="ARM-type_fold"/>
</dbReference>
<dbReference type="InterPro" id="IPR011989">
    <property type="entry name" value="ARM-like"/>
</dbReference>
<protein>
    <recommendedName>
        <fullName evidence="1">Importin N-terminal domain-containing protein</fullName>
    </recommendedName>
</protein>
<dbReference type="AlphaFoldDB" id="A0AAV8V7S5"/>
<evidence type="ECO:0000313" key="3">
    <source>
        <dbReference type="Proteomes" id="UP001159042"/>
    </source>
</evidence>
<accession>A0AAV8V7S5</accession>
<sequence>MLQETLQLIQILEKTVSPDKSELEQASSFLEQAAATNLLEFIKTLSEILRHGGNSPVARMAAGLQLKNQLTSKDSSIKASYQHRWLLFPEEIRNYIKKNFDRHFACIF</sequence>
<gene>
    <name evidence="2" type="ORF">NQ315_013795</name>
</gene>
<dbReference type="Proteomes" id="UP001159042">
    <property type="component" value="Unassembled WGS sequence"/>
</dbReference>
<proteinExistence type="predicted"/>
<organism evidence="2 3">
    <name type="scientific">Exocentrus adspersus</name>
    <dbReference type="NCBI Taxonomy" id="1586481"/>
    <lineage>
        <taxon>Eukaryota</taxon>
        <taxon>Metazoa</taxon>
        <taxon>Ecdysozoa</taxon>
        <taxon>Arthropoda</taxon>
        <taxon>Hexapoda</taxon>
        <taxon>Insecta</taxon>
        <taxon>Pterygota</taxon>
        <taxon>Neoptera</taxon>
        <taxon>Endopterygota</taxon>
        <taxon>Coleoptera</taxon>
        <taxon>Polyphaga</taxon>
        <taxon>Cucujiformia</taxon>
        <taxon>Chrysomeloidea</taxon>
        <taxon>Cerambycidae</taxon>
        <taxon>Lamiinae</taxon>
        <taxon>Acanthocinini</taxon>
        <taxon>Exocentrus</taxon>
    </lineage>
</organism>
<dbReference type="Pfam" id="PF03810">
    <property type="entry name" value="IBN_N"/>
    <property type="match status" value="1"/>
</dbReference>